<dbReference type="RefSeq" id="WP_170037454.1">
    <property type="nucleotide sequence ID" value="NZ_JABDTL010000002.1"/>
</dbReference>
<feature type="domain" description="Peptidase S24/S26A/S26B/S26C" evidence="14">
    <location>
        <begin position="82"/>
        <end position="198"/>
    </location>
</feature>
<dbReference type="InterPro" id="IPR050077">
    <property type="entry name" value="LexA_repressor"/>
</dbReference>
<evidence type="ECO:0000256" key="4">
    <source>
        <dbReference type="ARBA" id="ARBA00022763"/>
    </source>
</evidence>
<keyword evidence="10 12" id="KW-0234">DNA repair</keyword>
<dbReference type="PRINTS" id="PR00726">
    <property type="entry name" value="LEXASERPTASE"/>
</dbReference>
<evidence type="ECO:0000259" key="15">
    <source>
        <dbReference type="Pfam" id="PF01726"/>
    </source>
</evidence>
<dbReference type="HAMAP" id="MF_00015">
    <property type="entry name" value="LexA"/>
    <property type="match status" value="1"/>
</dbReference>
<evidence type="ECO:0000256" key="13">
    <source>
        <dbReference type="RuleBase" id="RU003991"/>
    </source>
</evidence>
<dbReference type="GO" id="GO:0045892">
    <property type="term" value="P:negative regulation of DNA-templated transcription"/>
    <property type="evidence" value="ECO:0007669"/>
    <property type="project" value="UniProtKB-UniRule"/>
</dbReference>
<keyword evidence="8 12" id="KW-0238">DNA-binding</keyword>
<dbReference type="PANTHER" id="PTHR33516">
    <property type="entry name" value="LEXA REPRESSOR"/>
    <property type="match status" value="1"/>
</dbReference>
<keyword evidence="11 12" id="KW-0742">SOS response</keyword>
<evidence type="ECO:0000313" key="17">
    <source>
        <dbReference type="Proteomes" id="UP000582837"/>
    </source>
</evidence>
<evidence type="ECO:0000259" key="14">
    <source>
        <dbReference type="Pfam" id="PF00717"/>
    </source>
</evidence>
<dbReference type="GO" id="GO:0006508">
    <property type="term" value="P:proteolysis"/>
    <property type="evidence" value="ECO:0007669"/>
    <property type="project" value="InterPro"/>
</dbReference>
<dbReference type="SUPFAM" id="SSF46785">
    <property type="entry name" value="Winged helix' DNA-binding domain"/>
    <property type="match status" value="1"/>
</dbReference>
<dbReference type="InterPro" id="IPR006199">
    <property type="entry name" value="LexA_DNA-bd_dom"/>
</dbReference>
<dbReference type="GO" id="GO:0009432">
    <property type="term" value="P:SOS response"/>
    <property type="evidence" value="ECO:0007669"/>
    <property type="project" value="UniProtKB-UniRule"/>
</dbReference>
<keyword evidence="3 12" id="KW-0235">DNA replication</keyword>
<evidence type="ECO:0000313" key="16">
    <source>
        <dbReference type="EMBL" id="MBB6069521.1"/>
    </source>
</evidence>
<dbReference type="PANTHER" id="PTHR33516:SF2">
    <property type="entry name" value="LEXA REPRESSOR-RELATED"/>
    <property type="match status" value="1"/>
</dbReference>
<evidence type="ECO:0000256" key="10">
    <source>
        <dbReference type="ARBA" id="ARBA00023204"/>
    </source>
</evidence>
<evidence type="ECO:0000256" key="8">
    <source>
        <dbReference type="ARBA" id="ARBA00023125"/>
    </source>
</evidence>
<feature type="DNA-binding region" description="H-T-H motif" evidence="12">
    <location>
        <begin position="29"/>
        <end position="49"/>
    </location>
</feature>
<evidence type="ECO:0000256" key="9">
    <source>
        <dbReference type="ARBA" id="ARBA00023163"/>
    </source>
</evidence>
<dbReference type="InterPro" id="IPR036388">
    <property type="entry name" value="WH-like_DNA-bd_sf"/>
</dbReference>
<keyword evidence="17" id="KW-1185">Reference proteome</keyword>
<evidence type="ECO:0000256" key="2">
    <source>
        <dbReference type="ARBA" id="ARBA00022491"/>
    </source>
</evidence>
<reference evidence="16 17" key="1">
    <citation type="submission" date="2020-08" db="EMBL/GenBank/DDBJ databases">
        <title>Genomic Encyclopedia of Type Strains, Phase IV (KMG-IV): sequencing the most valuable type-strain genomes for metagenomic binning, comparative biology and taxonomic classification.</title>
        <authorList>
            <person name="Goeker M."/>
        </authorList>
    </citation>
    <scope>NUCLEOTIDE SEQUENCE [LARGE SCALE GENOMIC DNA]</scope>
    <source>
        <strain evidence="16 17">DSM 29007</strain>
    </source>
</reference>
<dbReference type="EC" id="3.4.21.88" evidence="12"/>
<gene>
    <name evidence="12" type="primary">lexA</name>
    <name evidence="16" type="ORF">HNQ61_001136</name>
</gene>
<keyword evidence="5 12" id="KW-0378">Hydrolase</keyword>
<feature type="site" description="Cleavage; by autolysis" evidence="12">
    <location>
        <begin position="89"/>
        <end position="90"/>
    </location>
</feature>
<keyword evidence="2 12" id="KW-0678">Repressor</keyword>
<dbReference type="GO" id="GO:0006281">
    <property type="term" value="P:DNA repair"/>
    <property type="evidence" value="ECO:0007669"/>
    <property type="project" value="UniProtKB-UniRule"/>
</dbReference>
<dbReference type="AlphaFoldDB" id="A0A841GL99"/>
<dbReference type="NCBIfam" id="TIGR00498">
    <property type="entry name" value="lexA"/>
    <property type="match status" value="1"/>
</dbReference>
<dbReference type="Pfam" id="PF00717">
    <property type="entry name" value="Peptidase_S24"/>
    <property type="match status" value="1"/>
</dbReference>
<dbReference type="CDD" id="cd06529">
    <property type="entry name" value="S24_LexA-like"/>
    <property type="match status" value="1"/>
</dbReference>
<evidence type="ECO:0000256" key="5">
    <source>
        <dbReference type="ARBA" id="ARBA00022801"/>
    </source>
</evidence>
<evidence type="ECO:0000256" key="6">
    <source>
        <dbReference type="ARBA" id="ARBA00022813"/>
    </source>
</evidence>
<evidence type="ECO:0000256" key="11">
    <source>
        <dbReference type="ARBA" id="ARBA00023236"/>
    </source>
</evidence>
<dbReference type="InterPro" id="IPR006200">
    <property type="entry name" value="LexA"/>
</dbReference>
<dbReference type="Proteomes" id="UP000582837">
    <property type="component" value="Unassembled WGS sequence"/>
</dbReference>
<comment type="catalytic activity">
    <reaction evidence="12">
        <text>Hydrolysis of Ala-|-Gly bond in repressor LexA.</text>
        <dbReference type="EC" id="3.4.21.88"/>
    </reaction>
</comment>
<dbReference type="InterPro" id="IPR036286">
    <property type="entry name" value="LexA/Signal_pep-like_sf"/>
</dbReference>
<evidence type="ECO:0000256" key="3">
    <source>
        <dbReference type="ARBA" id="ARBA00022705"/>
    </source>
</evidence>
<evidence type="ECO:0000256" key="12">
    <source>
        <dbReference type="HAMAP-Rule" id="MF_00015"/>
    </source>
</evidence>
<keyword evidence="6 12" id="KW-0068">Autocatalytic cleavage</keyword>
<comment type="function">
    <text evidence="12">Represses a number of genes involved in the response to DNA damage (SOS response), including recA and lexA. In the presence of single-stranded DNA, RecA interacts with LexA causing an autocatalytic cleavage which disrupts the DNA-binding part of LexA, leading to derepression of the SOS regulon and eventually DNA repair.</text>
</comment>
<dbReference type="InterPro" id="IPR015927">
    <property type="entry name" value="Peptidase_S24_S26A/B/C"/>
</dbReference>
<evidence type="ECO:0000256" key="1">
    <source>
        <dbReference type="ARBA" id="ARBA00007484"/>
    </source>
</evidence>
<dbReference type="InterPro" id="IPR039418">
    <property type="entry name" value="LexA-like"/>
</dbReference>
<sequence length="218" mass="24049">MPEALTKIERRILNYLVDYLKENTYQPSIREIGKRFGIKSTKTVSEHLQSLADKNFIERDASRSRGVKILGMNLSPSVASVPLYGQIAAGVPVLLREDVVEEFEFDRKLVGSADAFLLQVKGDSMTGMGISENDMVLVEPVEESDLQNGDIVAARVDGDATVKRYFANGGKVVLEPANTAYAPILVHEHNDFTVLGRVSGLYRRFTRAHTEAIVTGAH</sequence>
<feature type="active site" description="For autocatalytic cleavage activity" evidence="12">
    <location>
        <position position="163"/>
    </location>
</feature>
<comment type="caution">
    <text evidence="16">The sequence shown here is derived from an EMBL/GenBank/DDBJ whole genome shotgun (WGS) entry which is preliminary data.</text>
</comment>
<protein>
    <recommendedName>
        <fullName evidence="12">LexA repressor</fullName>
        <ecNumber evidence="12">3.4.21.88</ecNumber>
    </recommendedName>
</protein>
<dbReference type="Gene3D" id="2.10.109.10">
    <property type="entry name" value="Umud Fragment, subunit A"/>
    <property type="match status" value="1"/>
</dbReference>
<dbReference type="InterPro" id="IPR006197">
    <property type="entry name" value="Peptidase_S24_LexA"/>
</dbReference>
<comment type="similarity">
    <text evidence="1 12 13">Belongs to the peptidase S24 family.</text>
</comment>
<accession>A0A841GL99</accession>
<organism evidence="16 17">
    <name type="scientific">Longimicrobium terrae</name>
    <dbReference type="NCBI Taxonomy" id="1639882"/>
    <lineage>
        <taxon>Bacteria</taxon>
        <taxon>Pseudomonadati</taxon>
        <taxon>Gemmatimonadota</taxon>
        <taxon>Longimicrobiia</taxon>
        <taxon>Longimicrobiales</taxon>
        <taxon>Longimicrobiaceae</taxon>
        <taxon>Longimicrobium</taxon>
    </lineage>
</organism>
<keyword evidence="7 12" id="KW-0805">Transcription regulation</keyword>
<dbReference type="Gene3D" id="1.10.10.10">
    <property type="entry name" value="Winged helix-like DNA-binding domain superfamily/Winged helix DNA-binding domain"/>
    <property type="match status" value="1"/>
</dbReference>
<feature type="domain" description="LexA repressor DNA-binding" evidence="15">
    <location>
        <begin position="3"/>
        <end position="66"/>
    </location>
</feature>
<dbReference type="SUPFAM" id="SSF51306">
    <property type="entry name" value="LexA/Signal peptidase"/>
    <property type="match status" value="1"/>
</dbReference>
<dbReference type="GO" id="GO:0004252">
    <property type="term" value="F:serine-type endopeptidase activity"/>
    <property type="evidence" value="ECO:0007669"/>
    <property type="project" value="UniProtKB-UniRule"/>
</dbReference>
<dbReference type="InterPro" id="IPR036390">
    <property type="entry name" value="WH_DNA-bd_sf"/>
</dbReference>
<comment type="subunit">
    <text evidence="12">Homodimer.</text>
</comment>
<dbReference type="GO" id="GO:0006260">
    <property type="term" value="P:DNA replication"/>
    <property type="evidence" value="ECO:0007669"/>
    <property type="project" value="UniProtKB-UniRule"/>
</dbReference>
<keyword evidence="9 12" id="KW-0804">Transcription</keyword>
<keyword evidence="4 12" id="KW-0227">DNA damage</keyword>
<dbReference type="Pfam" id="PF01726">
    <property type="entry name" value="LexA_DNA_bind"/>
    <property type="match status" value="1"/>
</dbReference>
<proteinExistence type="inferred from homology"/>
<dbReference type="EMBL" id="JACHIA010000002">
    <property type="protein sequence ID" value="MBB6069521.1"/>
    <property type="molecule type" value="Genomic_DNA"/>
</dbReference>
<name>A0A841GL99_9BACT</name>
<feature type="active site" description="For autocatalytic cleavage activity" evidence="12">
    <location>
        <position position="124"/>
    </location>
</feature>
<evidence type="ECO:0000256" key="7">
    <source>
        <dbReference type="ARBA" id="ARBA00023015"/>
    </source>
</evidence>
<dbReference type="GO" id="GO:0003677">
    <property type="term" value="F:DNA binding"/>
    <property type="evidence" value="ECO:0007669"/>
    <property type="project" value="UniProtKB-UniRule"/>
</dbReference>